<reference evidence="1" key="2">
    <citation type="journal article" date="2021" name="PeerJ">
        <title>Extensive microbial diversity within the chicken gut microbiome revealed by metagenomics and culture.</title>
        <authorList>
            <person name="Gilroy R."/>
            <person name="Ravi A."/>
            <person name="Getino M."/>
            <person name="Pursley I."/>
            <person name="Horton D.L."/>
            <person name="Alikhan N.F."/>
            <person name="Baker D."/>
            <person name="Gharbi K."/>
            <person name="Hall N."/>
            <person name="Watson M."/>
            <person name="Adriaenssens E.M."/>
            <person name="Foster-Nyarko E."/>
            <person name="Jarju S."/>
            <person name="Secka A."/>
            <person name="Antonio M."/>
            <person name="Oren A."/>
            <person name="Chaudhuri R.R."/>
            <person name="La Ragione R."/>
            <person name="Hildebrand F."/>
            <person name="Pallen M.J."/>
        </authorList>
    </citation>
    <scope>NUCLEOTIDE SEQUENCE</scope>
    <source>
        <strain evidence="1">CHK184-20233</strain>
    </source>
</reference>
<dbReference type="Proteomes" id="UP000824232">
    <property type="component" value="Unassembled WGS sequence"/>
</dbReference>
<comment type="caution">
    <text evidence="1">The sequence shown here is derived from an EMBL/GenBank/DDBJ whole genome shotgun (WGS) entry which is preliminary data.</text>
</comment>
<proteinExistence type="predicted"/>
<protein>
    <submittedName>
        <fullName evidence="1">Uncharacterized protein</fullName>
    </submittedName>
</protein>
<evidence type="ECO:0000313" key="2">
    <source>
        <dbReference type="Proteomes" id="UP000824232"/>
    </source>
</evidence>
<organism evidence="1 2">
    <name type="scientific">Candidatus Onthousia excrementipullorum</name>
    <dbReference type="NCBI Taxonomy" id="2840884"/>
    <lineage>
        <taxon>Bacteria</taxon>
        <taxon>Bacillati</taxon>
        <taxon>Bacillota</taxon>
        <taxon>Bacilli</taxon>
        <taxon>Candidatus Onthousia</taxon>
    </lineage>
</organism>
<accession>A0A9D1J2W7</accession>
<dbReference type="EMBL" id="DVHC01000009">
    <property type="protein sequence ID" value="HIR58539.1"/>
    <property type="molecule type" value="Genomic_DNA"/>
</dbReference>
<dbReference type="AlphaFoldDB" id="A0A9D1J2W7"/>
<reference evidence="1" key="1">
    <citation type="submission" date="2020-10" db="EMBL/GenBank/DDBJ databases">
        <authorList>
            <person name="Gilroy R."/>
        </authorList>
    </citation>
    <scope>NUCLEOTIDE SEQUENCE</scope>
    <source>
        <strain evidence="1">CHK184-20233</strain>
    </source>
</reference>
<name>A0A9D1J2W7_9FIRM</name>
<gene>
    <name evidence="1" type="ORF">IAB38_00660</name>
</gene>
<evidence type="ECO:0000313" key="1">
    <source>
        <dbReference type="EMBL" id="HIR58539.1"/>
    </source>
</evidence>
<sequence>MTLEEKTKFIEESKEKNYLFISPRIIKGGATLVDSYEALELYESMDENTKKFAEKEIVNLISNANYNDKEAKDYLNFNLVFCGDFDDLPNDVGSPIEFIMENKERIVAVYRYVKSTVQREFFIGFAQSETIYNYGYIYLSLAKLLEEFEKNSVKYEIDTTEERFTPALYRDDTATRFVISYSPKKEIEGEKGHQLKKVRKDV</sequence>